<protein>
    <recommendedName>
        <fullName evidence="11">J domain-containing protein</fullName>
    </recommendedName>
</protein>
<keyword evidence="4" id="KW-0808">Transferase</keyword>
<feature type="region of interest" description="Disordered" evidence="10">
    <location>
        <begin position="352"/>
        <end position="435"/>
    </location>
</feature>
<dbReference type="SUPFAM" id="SSF46565">
    <property type="entry name" value="Chaperone J-domain"/>
    <property type="match status" value="1"/>
</dbReference>
<accession>A0A8H7B5W2</accession>
<dbReference type="FunFam" id="3.40.50.300:FF:001691">
    <property type="entry name" value="Probable ATP-dependent kinase TDA10"/>
    <property type="match status" value="1"/>
</dbReference>
<reference evidence="12" key="2">
    <citation type="submission" date="2020-08" db="EMBL/GenBank/DDBJ databases">
        <title>Draft Genome Sequence of Cumin Blight Pathogen Alternaria burnsii.</title>
        <authorList>
            <person name="Feng Z."/>
        </authorList>
    </citation>
    <scope>NUCLEOTIDE SEQUENCE</scope>
    <source>
        <strain evidence="12">CBS107.38</strain>
    </source>
</reference>
<dbReference type="PANTHER" id="PTHR24074">
    <property type="entry name" value="CO-CHAPERONE PROTEIN DJLA"/>
    <property type="match status" value="1"/>
</dbReference>
<feature type="compositionally biased region" description="Pro residues" evidence="10">
    <location>
        <begin position="406"/>
        <end position="417"/>
    </location>
</feature>
<dbReference type="InterPro" id="IPR001623">
    <property type="entry name" value="DnaJ_domain"/>
</dbReference>
<dbReference type="CDD" id="cd06257">
    <property type="entry name" value="DnaJ"/>
    <property type="match status" value="1"/>
</dbReference>
<dbReference type="InterPro" id="IPR050817">
    <property type="entry name" value="DjlA_DnaK_co-chaperone"/>
</dbReference>
<organism evidence="12 13">
    <name type="scientific">Alternaria burnsii</name>
    <dbReference type="NCBI Taxonomy" id="1187904"/>
    <lineage>
        <taxon>Eukaryota</taxon>
        <taxon>Fungi</taxon>
        <taxon>Dikarya</taxon>
        <taxon>Ascomycota</taxon>
        <taxon>Pezizomycotina</taxon>
        <taxon>Dothideomycetes</taxon>
        <taxon>Pleosporomycetidae</taxon>
        <taxon>Pleosporales</taxon>
        <taxon>Pleosporineae</taxon>
        <taxon>Pleosporaceae</taxon>
        <taxon>Alternaria</taxon>
        <taxon>Alternaria sect. Alternaria</taxon>
    </lineage>
</organism>
<dbReference type="AlphaFoldDB" id="A0A8H7B5W2"/>
<dbReference type="Proteomes" id="UP000596902">
    <property type="component" value="Unassembled WGS sequence"/>
</dbReference>
<evidence type="ECO:0000259" key="11">
    <source>
        <dbReference type="PROSITE" id="PS50076"/>
    </source>
</evidence>
<sequence>MSALGNNISRTLDVLLPKIRSHRQESSEPIVLGITGLQGSGKSTWASELVKILSQDHGLYTITVSLDDFYKTHDELVAQRDRDPNNKLYRTRGQPGTHDEQLAREFFSDLKKHNGRGSLKIPSFDKSKYNGEGDRAPQSEWTTISQKPDVVVFEGWCVGFQPVPQSFIEEKYTLAKAGKLTVNTPANHQLPHLFEVNENLKRYCDAFMGPKQFDFFIHIDTDDLRNVYIWRLQQEHKMIEAKGSGMSDEQVRAFIDGYMPSYEIYLERLREGLFDDRVMSFPANHYQILGVDIQADDAAIKKAYKKLALENHPDKTLHLSAALVERRTKIFKLATTAYEILLDPIQRAKHDKTLAQSVSPSYTKTQQPFHRPGTGGTGPFQHQYQQSPNPPKPPDPFRPPKFHPFGAPPPNTSAPQPPRRHPFTSGTPPGPIGTTPSRWFYAPVSENPIRTNLSFLNHAGWHFRIEVSKKYKWIFPPFLPLLNADTEGDIMVRISVQRNAYSATVNALKDVVIDVKATPGNKGTALSSIFKETRQGMELCVTIGTLPVTATAPLPPTPAWSWSFDVDLGFLIPFYKELRVSHLMFYPHYPSHAVGKDGAVPAKKPFPTGSPQAELVSLHEGIQFVAMSKGFYCEEVGWAGRKRWRLAAVGSV</sequence>
<dbReference type="GO" id="GO:0016301">
    <property type="term" value="F:kinase activity"/>
    <property type="evidence" value="ECO:0007669"/>
    <property type="project" value="UniProtKB-KW"/>
</dbReference>
<evidence type="ECO:0000256" key="7">
    <source>
        <dbReference type="ARBA" id="ARBA00022840"/>
    </source>
</evidence>
<reference evidence="12" key="1">
    <citation type="submission" date="2020-01" db="EMBL/GenBank/DDBJ databases">
        <authorList>
            <person name="Feng Z.H.Z."/>
        </authorList>
    </citation>
    <scope>NUCLEOTIDE SEQUENCE</scope>
    <source>
        <strain evidence="12">CBS107.38</strain>
    </source>
</reference>
<dbReference type="PROSITE" id="PS50076">
    <property type="entry name" value="DNAJ_2"/>
    <property type="match status" value="1"/>
</dbReference>
<dbReference type="InterPro" id="IPR027417">
    <property type="entry name" value="P-loop_NTPase"/>
</dbReference>
<comment type="caution">
    <text evidence="12">The sequence shown here is derived from an EMBL/GenBank/DDBJ whole genome shotgun (WGS) entry which is preliminary data.</text>
</comment>
<evidence type="ECO:0000256" key="1">
    <source>
        <dbReference type="ARBA" id="ARBA00004123"/>
    </source>
</evidence>
<name>A0A8H7B5W2_9PLEO</name>
<feature type="compositionally biased region" description="Low complexity" evidence="10">
    <location>
        <begin position="424"/>
        <end position="435"/>
    </location>
</feature>
<dbReference type="Pfam" id="PF00226">
    <property type="entry name" value="DnaJ"/>
    <property type="match status" value="1"/>
</dbReference>
<dbReference type="GO" id="GO:0005524">
    <property type="term" value="F:ATP binding"/>
    <property type="evidence" value="ECO:0007669"/>
    <property type="project" value="UniProtKB-KW"/>
</dbReference>
<keyword evidence="5" id="KW-0547">Nucleotide-binding</keyword>
<dbReference type="GO" id="GO:0005634">
    <property type="term" value="C:nucleus"/>
    <property type="evidence" value="ECO:0007669"/>
    <property type="project" value="UniProtKB-SubCell"/>
</dbReference>
<keyword evidence="8" id="KW-0539">Nucleus</keyword>
<evidence type="ECO:0000256" key="2">
    <source>
        <dbReference type="ARBA" id="ARBA00004496"/>
    </source>
</evidence>
<feature type="compositionally biased region" description="Polar residues" evidence="10">
    <location>
        <begin position="354"/>
        <end position="368"/>
    </location>
</feature>
<feature type="domain" description="J" evidence="11">
    <location>
        <begin position="284"/>
        <end position="354"/>
    </location>
</feature>
<evidence type="ECO:0000313" key="12">
    <source>
        <dbReference type="EMBL" id="KAF7678064.1"/>
    </source>
</evidence>
<proteinExistence type="inferred from homology"/>
<dbReference type="Gene3D" id="3.40.50.300">
    <property type="entry name" value="P-loop containing nucleotide triphosphate hydrolases"/>
    <property type="match status" value="1"/>
</dbReference>
<evidence type="ECO:0000256" key="3">
    <source>
        <dbReference type="ARBA" id="ARBA00022490"/>
    </source>
</evidence>
<dbReference type="Gene3D" id="1.10.287.110">
    <property type="entry name" value="DnaJ domain"/>
    <property type="match status" value="1"/>
</dbReference>
<comment type="similarity">
    <text evidence="9">Belongs to the GLYK kinase family.</text>
</comment>
<keyword evidence="3" id="KW-0963">Cytoplasm</keyword>
<gene>
    <name evidence="12" type="ORF">GT037_003445</name>
</gene>
<dbReference type="SMART" id="SM00271">
    <property type="entry name" value="DnaJ"/>
    <property type="match status" value="1"/>
</dbReference>
<keyword evidence="7" id="KW-0067">ATP-binding</keyword>
<evidence type="ECO:0000256" key="6">
    <source>
        <dbReference type="ARBA" id="ARBA00022777"/>
    </source>
</evidence>
<comment type="subcellular location">
    <subcellularLocation>
        <location evidence="2">Cytoplasm</location>
    </subcellularLocation>
    <subcellularLocation>
        <location evidence="1">Nucleus</location>
    </subcellularLocation>
</comment>
<evidence type="ECO:0000313" key="13">
    <source>
        <dbReference type="Proteomes" id="UP000596902"/>
    </source>
</evidence>
<evidence type="ECO:0000256" key="5">
    <source>
        <dbReference type="ARBA" id="ARBA00022741"/>
    </source>
</evidence>
<keyword evidence="13" id="KW-1185">Reference proteome</keyword>
<dbReference type="GeneID" id="62201670"/>
<dbReference type="GO" id="GO:0005737">
    <property type="term" value="C:cytoplasm"/>
    <property type="evidence" value="ECO:0007669"/>
    <property type="project" value="UniProtKB-SubCell"/>
</dbReference>
<keyword evidence="6" id="KW-0418">Kinase</keyword>
<evidence type="ECO:0000256" key="8">
    <source>
        <dbReference type="ARBA" id="ARBA00023242"/>
    </source>
</evidence>
<dbReference type="RefSeq" id="XP_038788199.1">
    <property type="nucleotide sequence ID" value="XM_038928492.1"/>
</dbReference>
<evidence type="ECO:0000256" key="10">
    <source>
        <dbReference type="SAM" id="MobiDB-lite"/>
    </source>
</evidence>
<dbReference type="InterPro" id="IPR036869">
    <property type="entry name" value="J_dom_sf"/>
</dbReference>
<feature type="compositionally biased region" description="Pro residues" evidence="10">
    <location>
        <begin position="388"/>
        <end position="399"/>
    </location>
</feature>
<dbReference type="EMBL" id="JAAABM010000004">
    <property type="protein sequence ID" value="KAF7678064.1"/>
    <property type="molecule type" value="Genomic_DNA"/>
</dbReference>
<dbReference type="SUPFAM" id="SSF52540">
    <property type="entry name" value="P-loop containing nucleoside triphosphate hydrolases"/>
    <property type="match status" value="1"/>
</dbReference>
<evidence type="ECO:0000256" key="9">
    <source>
        <dbReference type="ARBA" id="ARBA00061312"/>
    </source>
</evidence>
<dbReference type="PRINTS" id="PR00625">
    <property type="entry name" value="JDOMAIN"/>
</dbReference>
<evidence type="ECO:0000256" key="4">
    <source>
        <dbReference type="ARBA" id="ARBA00022679"/>
    </source>
</evidence>